<reference evidence="5 6" key="1">
    <citation type="submission" date="2017-03" db="EMBL/GenBank/DDBJ databases">
        <title>Lifting the veil on microbial sulfur biogeochemistry in mining wastewaters.</title>
        <authorList>
            <person name="Kantor R.S."/>
            <person name="Colenbrander Nelson T."/>
            <person name="Marshall S."/>
            <person name="Bennett D."/>
            <person name="Apte S."/>
            <person name="Camacho D."/>
            <person name="Thomas B.C."/>
            <person name="Warren L.A."/>
            <person name="Banfield J.F."/>
        </authorList>
    </citation>
    <scope>NUCLEOTIDE SEQUENCE [LARGE SCALE GENOMIC DNA]</scope>
    <source>
        <strain evidence="5">21-59-9</strain>
    </source>
</reference>
<dbReference type="InterPro" id="IPR001482">
    <property type="entry name" value="T2SS/T4SS_dom"/>
</dbReference>
<keyword evidence="2" id="KW-0547">Nucleotide-binding</keyword>
<comment type="similarity">
    <text evidence="1">Belongs to the GSP E family.</text>
</comment>
<evidence type="ECO:0000313" key="5">
    <source>
        <dbReference type="EMBL" id="OYV81265.1"/>
    </source>
</evidence>
<evidence type="ECO:0000256" key="3">
    <source>
        <dbReference type="ARBA" id="ARBA00022840"/>
    </source>
</evidence>
<comment type="caution">
    <text evidence="5">The sequence shown here is derived from an EMBL/GenBank/DDBJ whole genome shotgun (WGS) entry which is preliminary data.</text>
</comment>
<protein>
    <recommendedName>
        <fullName evidence="4">Bacterial type II secretion system protein E domain-containing protein</fullName>
    </recommendedName>
</protein>
<accession>A0A257T7H7</accession>
<dbReference type="EMBL" id="NCBC01000170">
    <property type="protein sequence ID" value="OYV81265.1"/>
    <property type="molecule type" value="Genomic_DNA"/>
</dbReference>
<dbReference type="Gene3D" id="3.30.450.90">
    <property type="match status" value="1"/>
</dbReference>
<evidence type="ECO:0000256" key="1">
    <source>
        <dbReference type="ARBA" id="ARBA00006611"/>
    </source>
</evidence>
<sequence length="552" mass="60432">MPFPASGLRALPCVPMGGMSRGCCMAAEMHAAIELPPASVILPPLPDRLLDAVALDMVSGKVHVDRRRSGDPLLLTWMDRCRAAGVRLQMVVTDLDEVAALRARGLRMSGGEQDNDLQVRAMALSLLAKAAAYKTSDIHMLMRGTHTEIQVRRKGDLKVLARVSQREGEEMARALYQGVATVKDSSFNPLEFQNAQISGEAVADMGLTSVRLVRGPAFPVETGGAFVVMRLQYTDAHEGRTDLPTLESPRRPEGELRLPAMGYTPLQVALLMFLAETPNGVIAFTGPTGSGKTTSLAQMLAHVARQWAEKRQVTIEDPVEYPLPWAVQMVINNAGTEEETGDAFAEKLRVGLRMDPDILLLGELRGPDSAVAALNAALTGHQVWTTLHVTDPFLSVERLEMMDPQRLHRRVFCDHKIVRGLIAQRIVPQLCPHCSVPLSEHLEEIPDRLLSALKTYGDISAIRLKGPGCARCGGDGIAGRMAVAEVVVTDARLMRDFIEHGTDVARRNHRQREDTDLSLMENAVMRVLEGSVDPRHVGQYVDVVVSKGEEDR</sequence>
<dbReference type="PANTHER" id="PTHR30258:SF3">
    <property type="entry name" value="SLL1921 PROTEIN"/>
    <property type="match status" value="1"/>
</dbReference>
<dbReference type="GO" id="GO:0016887">
    <property type="term" value="F:ATP hydrolysis activity"/>
    <property type="evidence" value="ECO:0007669"/>
    <property type="project" value="TreeGrafter"/>
</dbReference>
<evidence type="ECO:0000259" key="4">
    <source>
        <dbReference type="Pfam" id="PF00437"/>
    </source>
</evidence>
<dbReference type="AlphaFoldDB" id="A0A257T7H7"/>
<keyword evidence="3" id="KW-0067">ATP-binding</keyword>
<proteinExistence type="inferred from homology"/>
<gene>
    <name evidence="5" type="ORF">B7Z70_06125</name>
</gene>
<dbReference type="GO" id="GO:0005886">
    <property type="term" value="C:plasma membrane"/>
    <property type="evidence" value="ECO:0007669"/>
    <property type="project" value="TreeGrafter"/>
</dbReference>
<dbReference type="Proteomes" id="UP000216779">
    <property type="component" value="Unassembled WGS sequence"/>
</dbReference>
<dbReference type="Pfam" id="PF00437">
    <property type="entry name" value="T2SSE"/>
    <property type="match status" value="1"/>
</dbReference>
<name>A0A257T7H7_9PROT</name>
<dbReference type="PANTHER" id="PTHR30258">
    <property type="entry name" value="TYPE II SECRETION SYSTEM PROTEIN GSPE-RELATED"/>
    <property type="match status" value="1"/>
</dbReference>
<evidence type="ECO:0000313" key="6">
    <source>
        <dbReference type="Proteomes" id="UP000216779"/>
    </source>
</evidence>
<evidence type="ECO:0000256" key="2">
    <source>
        <dbReference type="ARBA" id="ARBA00022741"/>
    </source>
</evidence>
<organism evidence="5 6">
    <name type="scientific">Acidithiobacillus ferrivorans</name>
    <dbReference type="NCBI Taxonomy" id="160808"/>
    <lineage>
        <taxon>Bacteria</taxon>
        <taxon>Pseudomonadati</taxon>
        <taxon>Pseudomonadota</taxon>
        <taxon>Acidithiobacillia</taxon>
        <taxon>Acidithiobacillales</taxon>
        <taxon>Acidithiobacillaceae</taxon>
        <taxon>Acidithiobacillus</taxon>
    </lineage>
</organism>
<dbReference type="GO" id="GO:0005524">
    <property type="term" value="F:ATP binding"/>
    <property type="evidence" value="ECO:0007669"/>
    <property type="project" value="UniProtKB-KW"/>
</dbReference>
<dbReference type="SUPFAM" id="SSF52540">
    <property type="entry name" value="P-loop containing nucleoside triphosphate hydrolases"/>
    <property type="match status" value="1"/>
</dbReference>
<dbReference type="InterPro" id="IPR027417">
    <property type="entry name" value="P-loop_NTPase"/>
</dbReference>
<dbReference type="Gene3D" id="3.40.50.300">
    <property type="entry name" value="P-loop containing nucleotide triphosphate hydrolases"/>
    <property type="match status" value="1"/>
</dbReference>
<feature type="domain" description="Bacterial type II secretion system protein E" evidence="4">
    <location>
        <begin position="119"/>
        <end position="532"/>
    </location>
</feature>